<name>A0ACB9KZX1_9MYRT</name>
<accession>A0ACB9KZX1</accession>
<organism evidence="1 2">
    <name type="scientific">Melastoma candidum</name>
    <dbReference type="NCBI Taxonomy" id="119954"/>
    <lineage>
        <taxon>Eukaryota</taxon>
        <taxon>Viridiplantae</taxon>
        <taxon>Streptophyta</taxon>
        <taxon>Embryophyta</taxon>
        <taxon>Tracheophyta</taxon>
        <taxon>Spermatophyta</taxon>
        <taxon>Magnoliopsida</taxon>
        <taxon>eudicotyledons</taxon>
        <taxon>Gunneridae</taxon>
        <taxon>Pentapetalae</taxon>
        <taxon>rosids</taxon>
        <taxon>malvids</taxon>
        <taxon>Myrtales</taxon>
        <taxon>Melastomataceae</taxon>
        <taxon>Melastomatoideae</taxon>
        <taxon>Melastomateae</taxon>
        <taxon>Melastoma</taxon>
    </lineage>
</organism>
<evidence type="ECO:0000313" key="1">
    <source>
        <dbReference type="EMBL" id="KAI4302780.1"/>
    </source>
</evidence>
<keyword evidence="2" id="KW-1185">Reference proteome</keyword>
<comment type="caution">
    <text evidence="1">The sequence shown here is derived from an EMBL/GenBank/DDBJ whole genome shotgun (WGS) entry which is preliminary data.</text>
</comment>
<protein>
    <submittedName>
        <fullName evidence="1">Uncharacterized protein</fullName>
    </submittedName>
</protein>
<gene>
    <name evidence="1" type="ORF">MLD38_038488</name>
</gene>
<evidence type="ECO:0000313" key="2">
    <source>
        <dbReference type="Proteomes" id="UP001057402"/>
    </source>
</evidence>
<dbReference type="Proteomes" id="UP001057402">
    <property type="component" value="Chromosome 12"/>
</dbReference>
<proteinExistence type="predicted"/>
<sequence>MAVFKLYVVHSGHELGPLGGNAMIMNGVVGHKNGLLMDADDDQEPDREVMYGVNEEMENDAFGLMGKDDGDLQALCPTAGSGTESGAHFVETFWRALGDVVSWEHKRLECRAEKDLMEPYKSDEWLKCSDFDAKSILNCLLLSQLSLLGMTIARWGMKASRVFKSRAFTSVYFAGYLRSSL</sequence>
<dbReference type="EMBL" id="CM042891">
    <property type="protein sequence ID" value="KAI4302780.1"/>
    <property type="molecule type" value="Genomic_DNA"/>
</dbReference>
<reference evidence="2" key="1">
    <citation type="journal article" date="2023" name="Front. Plant Sci.">
        <title>Chromosomal-level genome assembly of Melastoma candidum provides insights into trichome evolution.</title>
        <authorList>
            <person name="Zhong Y."/>
            <person name="Wu W."/>
            <person name="Sun C."/>
            <person name="Zou P."/>
            <person name="Liu Y."/>
            <person name="Dai S."/>
            <person name="Zhou R."/>
        </authorList>
    </citation>
    <scope>NUCLEOTIDE SEQUENCE [LARGE SCALE GENOMIC DNA]</scope>
</reference>